<dbReference type="NCBIfam" id="TIGR01852">
    <property type="entry name" value="lipid_A_lpxA"/>
    <property type="match status" value="1"/>
</dbReference>
<evidence type="ECO:0000256" key="2">
    <source>
        <dbReference type="ARBA" id="ARBA00022516"/>
    </source>
</evidence>
<dbReference type="InterPro" id="IPR001451">
    <property type="entry name" value="Hexapep"/>
</dbReference>
<reference evidence="11" key="1">
    <citation type="journal article" date="2019" name="Int. J. Syst. Evol. Microbiol.">
        <title>The Global Catalogue of Microorganisms (GCM) 10K type strain sequencing project: providing services to taxonomists for standard genome sequencing and annotation.</title>
        <authorList>
            <consortium name="The Broad Institute Genomics Platform"/>
            <consortium name="The Broad Institute Genome Sequencing Center for Infectious Disease"/>
            <person name="Wu L."/>
            <person name="Ma J."/>
        </authorList>
    </citation>
    <scope>NUCLEOTIDE SEQUENCE [LARGE SCALE GENOMIC DNA]</scope>
    <source>
        <strain evidence="11">JCM 18424</strain>
    </source>
</reference>
<comment type="catalytic activity">
    <reaction evidence="8">
        <text>a (3R)-hydroxyacyl-[ACP] + UDP-N-acetyl-alpha-D-glucosamine = a UDP-3-O-[(3R)-3-hydroxyacyl]-N-acetyl-alpha-D-glucosamine + holo-[ACP]</text>
        <dbReference type="Rhea" id="RHEA:67812"/>
        <dbReference type="Rhea" id="RHEA-COMP:9685"/>
        <dbReference type="Rhea" id="RHEA-COMP:9945"/>
        <dbReference type="ChEBI" id="CHEBI:57705"/>
        <dbReference type="ChEBI" id="CHEBI:64479"/>
        <dbReference type="ChEBI" id="CHEBI:78827"/>
        <dbReference type="ChEBI" id="CHEBI:173225"/>
        <dbReference type="EC" id="2.3.1.129"/>
    </reaction>
</comment>
<evidence type="ECO:0000256" key="4">
    <source>
        <dbReference type="ARBA" id="ARBA00022679"/>
    </source>
</evidence>
<accession>A0ABP9MLG8</accession>
<evidence type="ECO:0000256" key="3">
    <source>
        <dbReference type="ARBA" id="ARBA00022556"/>
    </source>
</evidence>
<sequence>MPNENLIHPTAIIHATASIDENVMIGPFCIVGANSKIGSGTQLISHVVIGDNTTIGKDNTFYQFASIGEVPQDKKFKSGDFTELHIGDRNTIREYVSINRGTIQDASLTKIGDDNWIMATCHIAHDCIIGSRTIFANGASLAGHAIIEDDVILGGYSMIYQRCRVGEGAITGFSSGIHRDVPPFITAAGYRAEPAGINSEGLRRRGFDADAISATKKAYKILYRQNLQLQEAIDEIKVLAADFPHLQKMVEFLEIDTQRGIVR</sequence>
<dbReference type="CDD" id="cd03351">
    <property type="entry name" value="LbH_UDP-GlcNAc_AT"/>
    <property type="match status" value="1"/>
</dbReference>
<dbReference type="Proteomes" id="UP001500631">
    <property type="component" value="Unassembled WGS sequence"/>
</dbReference>
<dbReference type="HAMAP" id="MF_00387">
    <property type="entry name" value="LpxA"/>
    <property type="match status" value="1"/>
</dbReference>
<dbReference type="Gene3D" id="1.20.1180.10">
    <property type="entry name" value="Udp N-acetylglucosamine O-acyltransferase, C-terminal domain"/>
    <property type="match status" value="1"/>
</dbReference>
<dbReference type="InterPro" id="IPR029098">
    <property type="entry name" value="Acetyltransf_C"/>
</dbReference>
<dbReference type="Pfam" id="PF00132">
    <property type="entry name" value="Hexapep"/>
    <property type="match status" value="2"/>
</dbReference>
<evidence type="ECO:0000256" key="6">
    <source>
        <dbReference type="ARBA" id="ARBA00023098"/>
    </source>
</evidence>
<dbReference type="EMBL" id="BAABKE010000003">
    <property type="protein sequence ID" value="GAA5098030.1"/>
    <property type="molecule type" value="Genomic_DNA"/>
</dbReference>
<dbReference type="InterPro" id="IPR037157">
    <property type="entry name" value="Acetyltransf_C_sf"/>
</dbReference>
<evidence type="ECO:0000256" key="7">
    <source>
        <dbReference type="ARBA" id="ARBA00023315"/>
    </source>
</evidence>
<name>A0ABP9MLG8_9GAMM</name>
<proteinExistence type="inferred from homology"/>
<evidence type="ECO:0000313" key="10">
    <source>
        <dbReference type="EMBL" id="GAA5098030.1"/>
    </source>
</evidence>
<comment type="function">
    <text evidence="8">Involved in the biosynthesis of lipid A, a phosphorylated glycolipid that anchors the lipopolysaccharide to the outer membrane of the cell.</text>
</comment>
<evidence type="ECO:0000256" key="1">
    <source>
        <dbReference type="ARBA" id="ARBA00022490"/>
    </source>
</evidence>
<keyword evidence="4 8" id="KW-0808">Transferase</keyword>
<dbReference type="InterPro" id="IPR011004">
    <property type="entry name" value="Trimer_LpxA-like_sf"/>
</dbReference>
<dbReference type="PANTHER" id="PTHR43480">
    <property type="entry name" value="ACYL-[ACYL-CARRIER-PROTEIN]--UDP-N-ACETYLGLUCOSAMINE O-ACYLTRANSFERASE"/>
    <property type="match status" value="1"/>
</dbReference>
<dbReference type="Gene3D" id="2.160.10.10">
    <property type="entry name" value="Hexapeptide repeat proteins"/>
    <property type="match status" value="1"/>
</dbReference>
<comment type="subunit">
    <text evidence="8">Homotrimer.</text>
</comment>
<dbReference type="InterPro" id="IPR010137">
    <property type="entry name" value="Lipid_A_LpxA"/>
</dbReference>
<evidence type="ECO:0000256" key="8">
    <source>
        <dbReference type="HAMAP-Rule" id="MF_00387"/>
    </source>
</evidence>
<comment type="similarity">
    <text evidence="8">Belongs to the transferase hexapeptide repeat family. LpxA subfamily.</text>
</comment>
<dbReference type="PROSITE" id="PS00101">
    <property type="entry name" value="HEXAPEP_TRANSFERASES"/>
    <property type="match status" value="1"/>
</dbReference>
<organism evidence="10 11">
    <name type="scientific">Wohlfahrtiimonas larvae</name>
    <dbReference type="NCBI Taxonomy" id="1157986"/>
    <lineage>
        <taxon>Bacteria</taxon>
        <taxon>Pseudomonadati</taxon>
        <taxon>Pseudomonadota</taxon>
        <taxon>Gammaproteobacteria</taxon>
        <taxon>Cardiobacteriales</taxon>
        <taxon>Ignatzschineriaceae</taxon>
        <taxon>Wohlfahrtiimonas</taxon>
    </lineage>
</organism>
<evidence type="ECO:0000313" key="11">
    <source>
        <dbReference type="Proteomes" id="UP001500631"/>
    </source>
</evidence>
<dbReference type="EC" id="2.3.1.129" evidence="8"/>
<evidence type="ECO:0000259" key="9">
    <source>
        <dbReference type="Pfam" id="PF13720"/>
    </source>
</evidence>
<dbReference type="SUPFAM" id="SSF51161">
    <property type="entry name" value="Trimeric LpxA-like enzymes"/>
    <property type="match status" value="1"/>
</dbReference>
<keyword evidence="5 8" id="KW-0677">Repeat</keyword>
<keyword evidence="3 8" id="KW-0441">Lipid A biosynthesis</keyword>
<dbReference type="Pfam" id="PF13720">
    <property type="entry name" value="Acetyltransf_11"/>
    <property type="match status" value="1"/>
</dbReference>
<keyword evidence="7 8" id="KW-0012">Acyltransferase</keyword>
<keyword evidence="6 8" id="KW-0443">Lipid metabolism</keyword>
<gene>
    <name evidence="8 10" type="primary">lpxA</name>
    <name evidence="10" type="ORF">GCM10023338_10010</name>
</gene>
<keyword evidence="1 8" id="KW-0963">Cytoplasm</keyword>
<dbReference type="PANTHER" id="PTHR43480:SF1">
    <property type="entry name" value="ACYL-[ACYL-CARRIER-PROTEIN]--UDP-N-ACETYLGLUCOSAMINE O-ACYLTRANSFERASE, MITOCHONDRIAL-RELATED"/>
    <property type="match status" value="1"/>
</dbReference>
<keyword evidence="2 8" id="KW-0444">Lipid biosynthesis</keyword>
<dbReference type="PIRSF" id="PIRSF000456">
    <property type="entry name" value="UDP-GlcNAc_acltr"/>
    <property type="match status" value="1"/>
</dbReference>
<protein>
    <recommendedName>
        <fullName evidence="8">Acyl-[acyl-carrier-protein]--UDP-N-acetylglucosamine O-acyltransferase</fullName>
        <shortName evidence="8">UDP-N-acetylglucosamine acyltransferase</shortName>
        <ecNumber evidence="8">2.3.1.129</ecNumber>
    </recommendedName>
</protein>
<comment type="subcellular location">
    <subcellularLocation>
        <location evidence="8">Cytoplasm</location>
    </subcellularLocation>
</comment>
<comment type="caution">
    <text evidence="10">The sequence shown here is derived from an EMBL/GenBank/DDBJ whole genome shotgun (WGS) entry which is preliminary data.</text>
</comment>
<dbReference type="NCBIfam" id="NF003657">
    <property type="entry name" value="PRK05289.1"/>
    <property type="match status" value="1"/>
</dbReference>
<comment type="pathway">
    <text evidence="8">Glycolipid biosynthesis; lipid IV(A) biosynthesis; lipid IV(A) from (3R)-3-hydroxytetradecanoyl-[acyl-carrier-protein] and UDP-N-acetyl-alpha-D-glucosamine: step 1/6.</text>
</comment>
<keyword evidence="11" id="KW-1185">Reference proteome</keyword>
<dbReference type="RefSeq" id="WP_077925186.1">
    <property type="nucleotide sequence ID" value="NZ_BAABKE010000003.1"/>
</dbReference>
<evidence type="ECO:0000256" key="5">
    <source>
        <dbReference type="ARBA" id="ARBA00022737"/>
    </source>
</evidence>
<feature type="domain" description="UDP N-acetylglucosamine O-acyltransferase C-terminal" evidence="9">
    <location>
        <begin position="180"/>
        <end position="262"/>
    </location>
</feature>
<dbReference type="InterPro" id="IPR018357">
    <property type="entry name" value="Hexapep_transf_CS"/>
</dbReference>